<evidence type="ECO:0000256" key="1">
    <source>
        <dbReference type="ARBA" id="ARBA00009437"/>
    </source>
</evidence>
<evidence type="ECO:0000256" key="3">
    <source>
        <dbReference type="ARBA" id="ARBA00023125"/>
    </source>
</evidence>
<comment type="similarity">
    <text evidence="1">Belongs to the LysR transcriptional regulatory family.</text>
</comment>
<geneLocation type="plasmid" evidence="6 7">
    <name>unnamed2</name>
</geneLocation>
<dbReference type="SUPFAM" id="SSF46785">
    <property type="entry name" value="Winged helix' DNA-binding domain"/>
    <property type="match status" value="1"/>
</dbReference>
<keyword evidence="7" id="KW-1185">Reference proteome</keyword>
<keyword evidence="6" id="KW-0614">Plasmid</keyword>
<dbReference type="InterPro" id="IPR036388">
    <property type="entry name" value="WH-like_DNA-bd_sf"/>
</dbReference>
<dbReference type="PRINTS" id="PR00039">
    <property type="entry name" value="HTHLYSR"/>
</dbReference>
<dbReference type="Gene3D" id="3.40.190.10">
    <property type="entry name" value="Periplasmic binding protein-like II"/>
    <property type="match status" value="2"/>
</dbReference>
<reference evidence="6" key="1">
    <citation type="submission" date="2022-10" db="EMBL/GenBank/DDBJ databases">
        <title>Roseovarius pelagicus sp. nov., isolated from Arctic seawater.</title>
        <authorList>
            <person name="Hong Y.W."/>
            <person name="Hwang C.Y."/>
        </authorList>
    </citation>
    <scope>NUCLEOTIDE SEQUENCE</scope>
    <source>
        <strain evidence="6">HL-MP18</strain>
        <plasmid evidence="6">unnamed2</plasmid>
    </source>
</reference>
<dbReference type="RefSeq" id="WP_263046676.1">
    <property type="nucleotide sequence ID" value="NZ_CP106737.1"/>
</dbReference>
<keyword evidence="2" id="KW-0805">Transcription regulation</keyword>
<sequence>MRKFGVQLNALRAFEAAARLSSFSRAAEELCVSHSTISHHILGLEESLGTKLFERKNRRVFLTTSGEKLFPTLKTSFDEIALALDDARSDVPQKVLNVTVTPSFANKWLVPRLWNFQNQHPDVEIRISSSLKKADFRRDGFHVGIRAGFGNWPKLSSELLMPIHMSPVCSPKLLERREALNCPKELLDFKLLHADVSYGVGIKSEWQEWFSAMGLPHINCSGGLSFQDPGLAIQAAINGLGIAIGYVELAEDDIASGRLVRPFAADVEHPWSYYIVTPVDDAASPQSFSFCEWVRTQVAFAQTHR</sequence>
<gene>
    <name evidence="6" type="primary">gcvA</name>
    <name evidence="6" type="ORF">N7U68_01040</name>
</gene>
<dbReference type="EMBL" id="CP106737">
    <property type="protein sequence ID" value="UXX81476.1"/>
    <property type="molecule type" value="Genomic_DNA"/>
</dbReference>
<dbReference type="InterPro" id="IPR058163">
    <property type="entry name" value="LysR-type_TF_proteobact-type"/>
</dbReference>
<keyword evidence="4" id="KW-0804">Transcription</keyword>
<dbReference type="Pfam" id="PF00126">
    <property type="entry name" value="HTH_1"/>
    <property type="match status" value="1"/>
</dbReference>
<dbReference type="Proteomes" id="UP001064087">
    <property type="component" value="Plasmid unnamed2"/>
</dbReference>
<dbReference type="Pfam" id="PF03466">
    <property type="entry name" value="LysR_substrate"/>
    <property type="match status" value="1"/>
</dbReference>
<accession>A0ABY6D5Q1</accession>
<dbReference type="InterPro" id="IPR036390">
    <property type="entry name" value="WH_DNA-bd_sf"/>
</dbReference>
<evidence type="ECO:0000259" key="5">
    <source>
        <dbReference type="PROSITE" id="PS50931"/>
    </source>
</evidence>
<organism evidence="6 7">
    <name type="scientific">Roseovarius pelagicus</name>
    <dbReference type="NCBI Taxonomy" id="2980108"/>
    <lineage>
        <taxon>Bacteria</taxon>
        <taxon>Pseudomonadati</taxon>
        <taxon>Pseudomonadota</taxon>
        <taxon>Alphaproteobacteria</taxon>
        <taxon>Rhodobacterales</taxon>
        <taxon>Roseobacteraceae</taxon>
        <taxon>Roseovarius</taxon>
    </lineage>
</organism>
<dbReference type="PROSITE" id="PS50931">
    <property type="entry name" value="HTH_LYSR"/>
    <property type="match status" value="1"/>
</dbReference>
<proteinExistence type="inferred from homology"/>
<protein>
    <submittedName>
        <fullName evidence="6">Transcriptional regulator GcvA</fullName>
    </submittedName>
</protein>
<dbReference type="CDD" id="cd08432">
    <property type="entry name" value="PBP2_GcdR_TrpI_HvrB_AmpR_like"/>
    <property type="match status" value="1"/>
</dbReference>
<evidence type="ECO:0000313" key="7">
    <source>
        <dbReference type="Proteomes" id="UP001064087"/>
    </source>
</evidence>
<dbReference type="InterPro" id="IPR005119">
    <property type="entry name" value="LysR_subst-bd"/>
</dbReference>
<dbReference type="PANTHER" id="PTHR30537:SF74">
    <property type="entry name" value="HTH-TYPE TRANSCRIPTIONAL REGULATOR TRPI"/>
    <property type="match status" value="1"/>
</dbReference>
<feature type="domain" description="HTH lysR-type" evidence="5">
    <location>
        <begin position="6"/>
        <end position="63"/>
    </location>
</feature>
<dbReference type="InterPro" id="IPR000847">
    <property type="entry name" value="LysR_HTH_N"/>
</dbReference>
<name>A0ABY6D5Q1_9RHOB</name>
<dbReference type="NCBIfam" id="NF008352">
    <property type="entry name" value="PRK11139.1"/>
    <property type="match status" value="1"/>
</dbReference>
<dbReference type="PANTHER" id="PTHR30537">
    <property type="entry name" value="HTH-TYPE TRANSCRIPTIONAL REGULATOR"/>
    <property type="match status" value="1"/>
</dbReference>
<evidence type="ECO:0000313" key="6">
    <source>
        <dbReference type="EMBL" id="UXX81476.1"/>
    </source>
</evidence>
<dbReference type="Gene3D" id="1.10.10.10">
    <property type="entry name" value="Winged helix-like DNA-binding domain superfamily/Winged helix DNA-binding domain"/>
    <property type="match status" value="1"/>
</dbReference>
<evidence type="ECO:0000256" key="2">
    <source>
        <dbReference type="ARBA" id="ARBA00023015"/>
    </source>
</evidence>
<evidence type="ECO:0000256" key="4">
    <source>
        <dbReference type="ARBA" id="ARBA00023163"/>
    </source>
</evidence>
<keyword evidence="3" id="KW-0238">DNA-binding</keyword>
<dbReference type="SUPFAM" id="SSF53850">
    <property type="entry name" value="Periplasmic binding protein-like II"/>
    <property type="match status" value="1"/>
</dbReference>